<comment type="similarity">
    <text evidence="5">Belongs to the protein N5-glutamine methyltransferase family. PrmC subfamily.</text>
</comment>
<name>A0A0P1GLK1_9RHOB</name>
<feature type="binding site" evidence="5">
    <location>
        <position position="182"/>
    </location>
    <ligand>
        <name>S-adenosyl-L-methionine</name>
        <dbReference type="ChEBI" id="CHEBI:59789"/>
    </ligand>
</feature>
<keyword evidence="2 5" id="KW-0808">Transferase</keyword>
<dbReference type="OrthoDB" id="9800643at2"/>
<dbReference type="SUPFAM" id="SSF53335">
    <property type="entry name" value="S-adenosyl-L-methionine-dependent methyltransferases"/>
    <property type="match status" value="1"/>
</dbReference>
<dbReference type="STRING" id="340021.TM5383_00422"/>
<dbReference type="Gene3D" id="3.40.50.150">
    <property type="entry name" value="Vaccinia Virus protein VP39"/>
    <property type="match status" value="1"/>
</dbReference>
<evidence type="ECO:0000256" key="5">
    <source>
        <dbReference type="HAMAP-Rule" id="MF_02126"/>
    </source>
</evidence>
<dbReference type="InterPro" id="IPR019874">
    <property type="entry name" value="RF_methyltr_PrmC"/>
</dbReference>
<dbReference type="Pfam" id="PF17827">
    <property type="entry name" value="PrmC_N"/>
    <property type="match status" value="1"/>
</dbReference>
<feature type="binding site" evidence="5">
    <location>
        <position position="168"/>
    </location>
    <ligand>
        <name>S-adenosyl-L-methionine</name>
        <dbReference type="ChEBI" id="CHEBI:59789"/>
    </ligand>
</feature>
<dbReference type="EC" id="2.1.1.297" evidence="5"/>
<dbReference type="PANTHER" id="PTHR18895">
    <property type="entry name" value="HEMK METHYLTRANSFERASE"/>
    <property type="match status" value="1"/>
</dbReference>
<organism evidence="8 9">
    <name type="scientific">Thalassovita mediterranea</name>
    <dbReference type="NCBI Taxonomy" id="340021"/>
    <lineage>
        <taxon>Bacteria</taxon>
        <taxon>Pseudomonadati</taxon>
        <taxon>Pseudomonadota</taxon>
        <taxon>Alphaproteobacteria</taxon>
        <taxon>Rhodobacterales</taxon>
        <taxon>Roseobacteraceae</taxon>
        <taxon>Thalassovita</taxon>
    </lineage>
</organism>
<feature type="domain" description="Release factor glutamine methyltransferase N-terminal" evidence="7">
    <location>
        <begin position="7"/>
        <end position="74"/>
    </location>
</feature>
<feature type="binding site" evidence="5">
    <location>
        <position position="139"/>
    </location>
    <ligand>
        <name>S-adenosyl-L-methionine</name>
        <dbReference type="ChEBI" id="CHEBI:59789"/>
    </ligand>
</feature>
<dbReference type="GO" id="GO:0032259">
    <property type="term" value="P:methylation"/>
    <property type="evidence" value="ECO:0007669"/>
    <property type="project" value="UniProtKB-KW"/>
</dbReference>
<protein>
    <recommendedName>
        <fullName evidence="5">Release factor glutamine methyltransferase</fullName>
        <shortName evidence="5">RF MTase</shortName>
        <ecNumber evidence="5">2.1.1.297</ecNumber>
    </recommendedName>
    <alternativeName>
        <fullName evidence="5">N5-glutamine methyltransferase PrmC</fullName>
    </alternativeName>
    <alternativeName>
        <fullName evidence="5">Protein-(glutamine-N5) MTase PrmC</fullName>
    </alternativeName>
    <alternativeName>
        <fullName evidence="5">Protein-glutamine N-methyltransferase PrmC</fullName>
    </alternativeName>
</protein>
<keyword evidence="3 5" id="KW-0949">S-adenosyl-L-methionine</keyword>
<comment type="catalytic activity">
    <reaction evidence="4 5">
        <text>L-glutaminyl-[peptide chain release factor] + S-adenosyl-L-methionine = N(5)-methyl-L-glutaminyl-[peptide chain release factor] + S-adenosyl-L-homocysteine + H(+)</text>
        <dbReference type="Rhea" id="RHEA:42896"/>
        <dbReference type="Rhea" id="RHEA-COMP:10271"/>
        <dbReference type="Rhea" id="RHEA-COMP:10272"/>
        <dbReference type="ChEBI" id="CHEBI:15378"/>
        <dbReference type="ChEBI" id="CHEBI:30011"/>
        <dbReference type="ChEBI" id="CHEBI:57856"/>
        <dbReference type="ChEBI" id="CHEBI:59789"/>
        <dbReference type="ChEBI" id="CHEBI:61891"/>
        <dbReference type="EC" id="2.1.1.297"/>
    </reaction>
</comment>
<proteinExistence type="inferred from homology"/>
<dbReference type="RefSeq" id="WP_058317389.1">
    <property type="nucleotide sequence ID" value="NZ_CYSF01000002.1"/>
</dbReference>
<feature type="binding site" evidence="5">
    <location>
        <begin position="182"/>
        <end position="185"/>
    </location>
    <ligand>
        <name>substrate</name>
    </ligand>
</feature>
<dbReference type="HAMAP" id="MF_02126">
    <property type="entry name" value="RF_methyltr_PrmC"/>
    <property type="match status" value="1"/>
</dbReference>
<dbReference type="InterPro" id="IPR029063">
    <property type="entry name" value="SAM-dependent_MTases_sf"/>
</dbReference>
<dbReference type="EMBL" id="CYSF01000002">
    <property type="protein sequence ID" value="CUH83237.1"/>
    <property type="molecule type" value="Genomic_DNA"/>
</dbReference>
<dbReference type="PANTHER" id="PTHR18895:SF74">
    <property type="entry name" value="MTRF1L RELEASE FACTOR GLUTAMINE METHYLTRANSFERASE"/>
    <property type="match status" value="1"/>
</dbReference>
<evidence type="ECO:0000259" key="6">
    <source>
        <dbReference type="Pfam" id="PF05175"/>
    </source>
</evidence>
<dbReference type="AlphaFoldDB" id="A0A0P1GLK1"/>
<feature type="binding site" evidence="5">
    <location>
        <begin position="116"/>
        <end position="120"/>
    </location>
    <ligand>
        <name>S-adenosyl-L-methionine</name>
        <dbReference type="ChEBI" id="CHEBI:59789"/>
    </ligand>
</feature>
<dbReference type="Pfam" id="PF05175">
    <property type="entry name" value="MTS"/>
    <property type="match status" value="1"/>
</dbReference>
<dbReference type="Proteomes" id="UP000051681">
    <property type="component" value="Unassembled WGS sequence"/>
</dbReference>
<keyword evidence="9" id="KW-1185">Reference proteome</keyword>
<sequence>MSTVQALLVAAGRRLRDAGIDAGDARPLLAHVLGVARDRLVLMGPDEVSDDQAARFEGYVTQRLGHRPVSKIIGERLFWGRSFAVTDDVLDPRPETESLIAAALNLSAPQRIIDLGTGTGCIPLTLLAELPDATGVACDISDAALSVAAQNAAALGLATRIQFLQSDWFAEVTGQFDLITSNPPYISDAEMRDLSPEVFHHDPHLALTPGGDGLSPYVVLAAGARDHLTPGGHILVEIGWRQGADVARIFRDAGLIDVAILPDMDGRDRVVTGRNPS</sequence>
<gene>
    <name evidence="5 8" type="primary">prmC</name>
    <name evidence="8" type="ORF">TM5383_00422</name>
</gene>
<reference evidence="8 9" key="1">
    <citation type="submission" date="2015-09" db="EMBL/GenBank/DDBJ databases">
        <authorList>
            <consortium name="Swine Surveillance"/>
        </authorList>
    </citation>
    <scope>NUCLEOTIDE SEQUENCE [LARGE SCALE GENOMIC DNA]</scope>
    <source>
        <strain evidence="8 9">CECT 8383</strain>
    </source>
</reference>
<evidence type="ECO:0000256" key="2">
    <source>
        <dbReference type="ARBA" id="ARBA00022679"/>
    </source>
</evidence>
<keyword evidence="1 5" id="KW-0489">Methyltransferase</keyword>
<dbReference type="InterPro" id="IPR004556">
    <property type="entry name" value="HemK-like"/>
</dbReference>
<dbReference type="NCBIfam" id="TIGR00536">
    <property type="entry name" value="hemK_fam"/>
    <property type="match status" value="1"/>
</dbReference>
<evidence type="ECO:0000256" key="3">
    <source>
        <dbReference type="ARBA" id="ARBA00022691"/>
    </source>
</evidence>
<dbReference type="InterPro" id="IPR007848">
    <property type="entry name" value="Small_mtfrase_dom"/>
</dbReference>
<evidence type="ECO:0000259" key="7">
    <source>
        <dbReference type="Pfam" id="PF17827"/>
    </source>
</evidence>
<evidence type="ECO:0000313" key="9">
    <source>
        <dbReference type="Proteomes" id="UP000051681"/>
    </source>
</evidence>
<dbReference type="InterPro" id="IPR050320">
    <property type="entry name" value="N5-glutamine_MTase"/>
</dbReference>
<dbReference type="InterPro" id="IPR040758">
    <property type="entry name" value="PrmC_N"/>
</dbReference>
<dbReference type="NCBIfam" id="TIGR03534">
    <property type="entry name" value="RF_mod_PrmC"/>
    <property type="match status" value="1"/>
</dbReference>
<evidence type="ECO:0000256" key="1">
    <source>
        <dbReference type="ARBA" id="ARBA00022603"/>
    </source>
</evidence>
<comment type="function">
    <text evidence="5">Methylates the class 1 translation termination release factors RF1/PrfA and RF2/PrfB on the glutamine residue of the universally conserved GGQ motif.</text>
</comment>
<dbReference type="GO" id="GO:0102559">
    <property type="term" value="F:peptide chain release factor N(5)-glutamine methyltransferase activity"/>
    <property type="evidence" value="ECO:0007669"/>
    <property type="project" value="UniProtKB-EC"/>
</dbReference>
<dbReference type="Gene3D" id="1.10.8.10">
    <property type="entry name" value="DNA helicase RuvA subunit, C-terminal domain"/>
    <property type="match status" value="1"/>
</dbReference>
<evidence type="ECO:0000256" key="4">
    <source>
        <dbReference type="ARBA" id="ARBA00048391"/>
    </source>
</evidence>
<feature type="domain" description="Methyltransferase small" evidence="6">
    <location>
        <begin position="99"/>
        <end position="211"/>
    </location>
</feature>
<dbReference type="CDD" id="cd02440">
    <property type="entry name" value="AdoMet_MTases"/>
    <property type="match status" value="1"/>
</dbReference>
<evidence type="ECO:0000313" key="8">
    <source>
        <dbReference type="EMBL" id="CUH83237.1"/>
    </source>
</evidence>
<accession>A0A0P1GLK1</accession>